<evidence type="ECO:0000313" key="4">
    <source>
        <dbReference type="Proteomes" id="UP000578112"/>
    </source>
</evidence>
<evidence type="ECO:0000256" key="2">
    <source>
        <dbReference type="SAM" id="Phobius"/>
    </source>
</evidence>
<protein>
    <submittedName>
        <fullName evidence="3">Putative peptide zinc metalloprotease protein</fullName>
    </submittedName>
</protein>
<feature type="transmembrane region" description="Helical" evidence="2">
    <location>
        <begin position="383"/>
        <end position="405"/>
    </location>
</feature>
<feature type="region of interest" description="Disordered" evidence="1">
    <location>
        <begin position="917"/>
        <end position="1046"/>
    </location>
</feature>
<feature type="compositionally biased region" description="Pro residues" evidence="1">
    <location>
        <begin position="716"/>
        <end position="727"/>
    </location>
</feature>
<reference evidence="3 4" key="1">
    <citation type="submission" date="2020-08" db="EMBL/GenBank/DDBJ databases">
        <title>Sequencing the genomes of 1000 actinobacteria strains.</title>
        <authorList>
            <person name="Klenk H.-P."/>
        </authorList>
    </citation>
    <scope>NUCLEOTIDE SEQUENCE [LARGE SCALE GENOMIC DNA]</scope>
    <source>
        <strain evidence="3 4">DSM 43149</strain>
    </source>
</reference>
<dbReference type="AlphaFoldDB" id="A0A7W7HSY2"/>
<dbReference type="SUPFAM" id="SSF51206">
    <property type="entry name" value="cAMP-binding domain-like"/>
    <property type="match status" value="1"/>
</dbReference>
<dbReference type="PRINTS" id="PR01217">
    <property type="entry name" value="PRICHEXTENSN"/>
</dbReference>
<accession>A0A7W7HSY2</accession>
<feature type="compositionally biased region" description="Pro residues" evidence="1">
    <location>
        <begin position="997"/>
        <end position="1046"/>
    </location>
</feature>
<keyword evidence="2" id="KW-1133">Transmembrane helix</keyword>
<feature type="transmembrane region" description="Helical" evidence="2">
    <location>
        <begin position="287"/>
        <end position="311"/>
    </location>
</feature>
<feature type="transmembrane region" description="Helical" evidence="2">
    <location>
        <begin position="190"/>
        <end position="211"/>
    </location>
</feature>
<keyword evidence="3" id="KW-0645">Protease</keyword>
<feature type="compositionally biased region" description="Pro residues" evidence="1">
    <location>
        <begin position="935"/>
        <end position="945"/>
    </location>
</feature>
<dbReference type="InterPro" id="IPR018490">
    <property type="entry name" value="cNMP-bd_dom_sf"/>
</dbReference>
<dbReference type="GO" id="GO:0008237">
    <property type="term" value="F:metallopeptidase activity"/>
    <property type="evidence" value="ECO:0007669"/>
    <property type="project" value="UniProtKB-KW"/>
</dbReference>
<dbReference type="RefSeq" id="WP_184989637.1">
    <property type="nucleotide sequence ID" value="NZ_BOMK01000043.1"/>
</dbReference>
<proteinExistence type="predicted"/>
<dbReference type="EMBL" id="JACHNH010000001">
    <property type="protein sequence ID" value="MBB4760083.1"/>
    <property type="molecule type" value="Genomic_DNA"/>
</dbReference>
<comment type="caution">
    <text evidence="3">The sequence shown here is derived from an EMBL/GenBank/DDBJ whole genome shotgun (WGS) entry which is preliminary data.</text>
</comment>
<organism evidence="3 4">
    <name type="scientific">Actinoplanes digitatis</name>
    <dbReference type="NCBI Taxonomy" id="1868"/>
    <lineage>
        <taxon>Bacteria</taxon>
        <taxon>Bacillati</taxon>
        <taxon>Actinomycetota</taxon>
        <taxon>Actinomycetes</taxon>
        <taxon>Micromonosporales</taxon>
        <taxon>Micromonosporaceae</taxon>
        <taxon>Actinoplanes</taxon>
    </lineage>
</organism>
<feature type="transmembrane region" description="Helical" evidence="2">
    <location>
        <begin position="218"/>
        <end position="237"/>
    </location>
</feature>
<feature type="transmembrane region" description="Helical" evidence="2">
    <location>
        <begin position="257"/>
        <end position="275"/>
    </location>
</feature>
<name>A0A7W7HSY2_9ACTN</name>
<feature type="region of interest" description="Disordered" evidence="1">
    <location>
        <begin position="691"/>
        <end position="732"/>
    </location>
</feature>
<feature type="transmembrane region" description="Helical" evidence="2">
    <location>
        <begin position="743"/>
        <end position="763"/>
    </location>
</feature>
<feature type="transmembrane region" description="Helical" evidence="2">
    <location>
        <begin position="323"/>
        <end position="345"/>
    </location>
</feature>
<keyword evidence="3" id="KW-0378">Hydrolase</keyword>
<feature type="transmembrane region" description="Helical" evidence="2">
    <location>
        <begin position="425"/>
        <end position="447"/>
    </location>
</feature>
<keyword evidence="2" id="KW-0472">Membrane</keyword>
<dbReference type="GO" id="GO:0006508">
    <property type="term" value="P:proteolysis"/>
    <property type="evidence" value="ECO:0007669"/>
    <property type="project" value="UniProtKB-KW"/>
</dbReference>
<keyword evidence="4" id="KW-1185">Reference proteome</keyword>
<keyword evidence="3" id="KW-0482">Metalloprotease</keyword>
<evidence type="ECO:0000256" key="1">
    <source>
        <dbReference type="SAM" id="MobiDB-lite"/>
    </source>
</evidence>
<evidence type="ECO:0000313" key="3">
    <source>
        <dbReference type="EMBL" id="MBB4760083.1"/>
    </source>
</evidence>
<dbReference type="Proteomes" id="UP000578112">
    <property type="component" value="Unassembled WGS sequence"/>
</dbReference>
<feature type="compositionally biased region" description="Low complexity" evidence="1">
    <location>
        <begin position="697"/>
        <end position="715"/>
    </location>
</feature>
<sequence>MTYVETRMSVWEALAGRAPGEPLGPADPGLWGAVVDRLNPARARPVLRAGIEAVELMSVRGSAYVMLRSPDDGGRACYLRLTPEEWQLALMMDGTHTVARLVAEFARLAGRLAPDQVRRVVADLAGNRMLDELPVDAFRPLQELERRPLPKRLGSGVLAAARGRRMLVFDIDGVVSALYRFGGRFLFTKAAAIVMSVFAVAGMGLFLATWWRGSQAIFLANGSYLLGAIVLLLLNLLALASHELGHALATKHAGREVPAAGVLVFFGIPSVFVDTTDVWMAGRRARILVTAAGPFTGLVLAGSIQLVGLAVPALGPLAFKLAFAWYVNALFNLNPLLALDGYYLLMDWLEIPNLRGRGLAWVTSRLRGRPPSWSGLDREGRIVALYGVLAVLWLAVAVNLVYRIWADRVAGLATGLWHSGLAGQALLVLIVLGLCAPLIYIAAGRVARWWRSARARASEKQREADAPRRMAALRASDLGGLPEHALAGLAARARWLRPRSGTQLILAGAAQQAVYVVVDGAMQARKPGDPGGVIRHHVGAGGVVGLANALTGRSTSLDWHTAGTTLLAVPAATVATVVGPLPGPPPADRAEAEALFTDTPALSGLAGDERLALIASAHPVDLEPGAPVVLPGPTHAVVVESGVIAMPDGVELRRGTLVGPVGDGSPGTVAQARTPVRLWVIPDASDLPPLVGSSVHPAGGPAESGPAASGVHSPGVYPPLAAPPGPPDGYENPDVDRRFERRMWWLVLLLLLFAMLLTAMNFVPGPAWAEMPTDRALLTSDRGTVTATIDGRTETISEGERRYVDEGARITVPAKATGRLTFQGGSATLFCAGSSARVGRLYTDAGRRRVPHGSLTLDAGRLLADTASTSGAYQPLEMAVSRPSGLVTNDGSAWYAVEPVGLSVATGRVYVDGTPSLASGTDLSCGDGVKVEPPAGSPSPSPSDEPLPSDLPTDDVSPTSAPPTEATEVPVPTIDPVDPTTEDPDPTTTPPTTRATTPPPTTPRTTPPPTTPRTTPPSSPSSPPPSSSPPSSPPPSSSSPPPPVIG</sequence>
<dbReference type="CDD" id="cd05709">
    <property type="entry name" value="S2P-M50"/>
    <property type="match status" value="1"/>
</dbReference>
<gene>
    <name evidence="3" type="ORF">BJ971_000639</name>
</gene>
<feature type="compositionally biased region" description="Low complexity" evidence="1">
    <location>
        <begin position="962"/>
        <end position="979"/>
    </location>
</feature>
<keyword evidence="2" id="KW-0812">Transmembrane</keyword>